<dbReference type="SUPFAM" id="SSF52540">
    <property type="entry name" value="P-loop containing nucleoside triphosphate hydrolases"/>
    <property type="match status" value="1"/>
</dbReference>
<dbReference type="AlphaFoldDB" id="A0A8J5CTS0"/>
<keyword evidence="2" id="KW-0808">Transferase</keyword>
<protein>
    <submittedName>
        <fullName evidence="4">Sulfotransferase 1C4</fullName>
    </submittedName>
</protein>
<gene>
    <name evidence="4" type="primary">SULT1C4_4</name>
    <name evidence="4" type="ORF">GWK47_046201</name>
</gene>
<dbReference type="Gene3D" id="3.40.50.300">
    <property type="entry name" value="P-loop containing nucleotide triphosphate hydrolases"/>
    <property type="match status" value="1"/>
</dbReference>
<dbReference type="InterPro" id="IPR000863">
    <property type="entry name" value="Sulfotransferase_dom"/>
</dbReference>
<name>A0A8J5CTS0_CHIOP</name>
<dbReference type="Pfam" id="PF00685">
    <property type="entry name" value="Sulfotransfer_1"/>
    <property type="match status" value="1"/>
</dbReference>
<dbReference type="InterPro" id="IPR027417">
    <property type="entry name" value="P-loop_NTPase"/>
</dbReference>
<dbReference type="PANTHER" id="PTHR11783">
    <property type="entry name" value="SULFOTRANSFERASE SULT"/>
    <property type="match status" value="1"/>
</dbReference>
<evidence type="ECO:0000256" key="1">
    <source>
        <dbReference type="ARBA" id="ARBA00005771"/>
    </source>
</evidence>
<dbReference type="EMBL" id="JACEEZ010010873">
    <property type="protein sequence ID" value="KAG0721579.1"/>
    <property type="molecule type" value="Genomic_DNA"/>
</dbReference>
<comment type="caution">
    <text evidence="4">The sequence shown here is derived from an EMBL/GenBank/DDBJ whole genome shotgun (WGS) entry which is preliminary data.</text>
</comment>
<sequence>MSLASGHEVKRLEGEELQRQEKDFQGYTEGMIRLMPGRWLFPSTFEQFADRYYKFEMKASDVAILTYPKCGTTWLQEIVWTMRNNPNLDNPMAALPINAKVPFLE</sequence>
<dbReference type="GO" id="GO:0008146">
    <property type="term" value="F:sulfotransferase activity"/>
    <property type="evidence" value="ECO:0007669"/>
    <property type="project" value="InterPro"/>
</dbReference>
<feature type="domain" description="Sulfotransferase" evidence="3">
    <location>
        <begin position="60"/>
        <end position="105"/>
    </location>
</feature>
<proteinExistence type="inferred from homology"/>
<evidence type="ECO:0000259" key="3">
    <source>
        <dbReference type="Pfam" id="PF00685"/>
    </source>
</evidence>
<evidence type="ECO:0000313" key="4">
    <source>
        <dbReference type="EMBL" id="KAG0721579.1"/>
    </source>
</evidence>
<evidence type="ECO:0000256" key="2">
    <source>
        <dbReference type="ARBA" id="ARBA00022679"/>
    </source>
</evidence>
<evidence type="ECO:0000313" key="5">
    <source>
        <dbReference type="Proteomes" id="UP000770661"/>
    </source>
</evidence>
<comment type="similarity">
    <text evidence="1">Belongs to the sulfotransferase 1 family.</text>
</comment>
<keyword evidence="5" id="KW-1185">Reference proteome</keyword>
<dbReference type="Proteomes" id="UP000770661">
    <property type="component" value="Unassembled WGS sequence"/>
</dbReference>
<reference evidence="4" key="1">
    <citation type="submission" date="2020-07" db="EMBL/GenBank/DDBJ databases">
        <title>The High-quality genome of the commercially important snow crab, Chionoecetes opilio.</title>
        <authorList>
            <person name="Jeong J.-H."/>
            <person name="Ryu S."/>
        </authorList>
    </citation>
    <scope>NUCLEOTIDE SEQUENCE</scope>
    <source>
        <strain evidence="4">MADBK_172401_WGS</strain>
        <tissue evidence="4">Digestive gland</tissue>
    </source>
</reference>
<dbReference type="OrthoDB" id="205623at2759"/>
<accession>A0A8J5CTS0</accession>
<organism evidence="4 5">
    <name type="scientific">Chionoecetes opilio</name>
    <name type="common">Atlantic snow crab</name>
    <name type="synonym">Cancer opilio</name>
    <dbReference type="NCBI Taxonomy" id="41210"/>
    <lineage>
        <taxon>Eukaryota</taxon>
        <taxon>Metazoa</taxon>
        <taxon>Ecdysozoa</taxon>
        <taxon>Arthropoda</taxon>
        <taxon>Crustacea</taxon>
        <taxon>Multicrustacea</taxon>
        <taxon>Malacostraca</taxon>
        <taxon>Eumalacostraca</taxon>
        <taxon>Eucarida</taxon>
        <taxon>Decapoda</taxon>
        <taxon>Pleocyemata</taxon>
        <taxon>Brachyura</taxon>
        <taxon>Eubrachyura</taxon>
        <taxon>Majoidea</taxon>
        <taxon>Majidae</taxon>
        <taxon>Chionoecetes</taxon>
    </lineage>
</organism>